<dbReference type="AlphaFoldDB" id="K8XP43"/>
<sequence>MSGRPSRHTARQLPHTAPSPGSHPHSPSAAGAIRTAISTVRDAGGTGTFDANYRARLWRADQATEVLRELTTSADIVFAGEDKARMITGTSIKAENLAAALCDYGPTTAVVTADRSAPETHSPPATSPPYPMDTTNTHP</sequence>
<evidence type="ECO:0000259" key="2">
    <source>
        <dbReference type="Pfam" id="PF00294"/>
    </source>
</evidence>
<feature type="compositionally biased region" description="Basic residues" evidence="1">
    <location>
        <begin position="1"/>
        <end position="10"/>
    </location>
</feature>
<dbReference type="InterPro" id="IPR011611">
    <property type="entry name" value="PfkB_dom"/>
</dbReference>
<protein>
    <submittedName>
        <fullName evidence="3">Ribokinase-like domain-containing protein</fullName>
    </submittedName>
</protein>
<accession>K8XP43</accession>
<dbReference type="Gene3D" id="3.40.1190.20">
    <property type="match status" value="1"/>
</dbReference>
<gene>
    <name evidence="3" type="ORF">WSS_A11833</name>
</gene>
<evidence type="ECO:0000256" key="1">
    <source>
        <dbReference type="SAM" id="MobiDB-lite"/>
    </source>
</evidence>
<organism evidence="3 4">
    <name type="scientific">Rhodococcus opacus M213</name>
    <dbReference type="NCBI Taxonomy" id="1129896"/>
    <lineage>
        <taxon>Bacteria</taxon>
        <taxon>Bacillati</taxon>
        <taxon>Actinomycetota</taxon>
        <taxon>Actinomycetes</taxon>
        <taxon>Mycobacteriales</taxon>
        <taxon>Nocardiaceae</taxon>
        <taxon>Rhodococcus</taxon>
    </lineage>
</organism>
<evidence type="ECO:0000313" key="4">
    <source>
        <dbReference type="Proteomes" id="UP000005951"/>
    </source>
</evidence>
<feature type="compositionally biased region" description="Low complexity" evidence="1">
    <location>
        <begin position="18"/>
        <end position="30"/>
    </location>
</feature>
<keyword evidence="3" id="KW-0418">Kinase</keyword>
<dbReference type="Proteomes" id="UP000005951">
    <property type="component" value="Unassembled WGS sequence"/>
</dbReference>
<keyword evidence="3" id="KW-0808">Transferase</keyword>
<name>K8XP43_RHOOP</name>
<dbReference type="SUPFAM" id="SSF53613">
    <property type="entry name" value="Ribokinase-like"/>
    <property type="match status" value="1"/>
</dbReference>
<evidence type="ECO:0000313" key="3">
    <source>
        <dbReference type="EMBL" id="EKT82566.1"/>
    </source>
</evidence>
<feature type="domain" description="Carbohydrate kinase PfkB" evidence="2">
    <location>
        <begin position="32"/>
        <end position="113"/>
    </location>
</feature>
<dbReference type="InterPro" id="IPR029056">
    <property type="entry name" value="Ribokinase-like"/>
</dbReference>
<dbReference type="EMBL" id="AJYC02000032">
    <property type="protein sequence ID" value="EKT82566.1"/>
    <property type="molecule type" value="Genomic_DNA"/>
</dbReference>
<dbReference type="GO" id="GO:0016301">
    <property type="term" value="F:kinase activity"/>
    <property type="evidence" value="ECO:0007669"/>
    <property type="project" value="UniProtKB-KW"/>
</dbReference>
<proteinExistence type="predicted"/>
<feature type="region of interest" description="Disordered" evidence="1">
    <location>
        <begin position="113"/>
        <end position="139"/>
    </location>
</feature>
<dbReference type="Pfam" id="PF00294">
    <property type="entry name" value="PfkB"/>
    <property type="match status" value="1"/>
</dbReference>
<feature type="region of interest" description="Disordered" evidence="1">
    <location>
        <begin position="1"/>
        <end position="30"/>
    </location>
</feature>
<reference evidence="3 4" key="1">
    <citation type="journal article" date="2013" name="Genome Announc.">
        <title>Draft Genome Sequence of Rhodococcus opacus Strain M213 Shows a Diverse Catabolic Potential.</title>
        <authorList>
            <person name="Pathak A."/>
            <person name="Green S.J."/>
            <person name="Ogram A."/>
            <person name="Chauhan A."/>
        </authorList>
    </citation>
    <scope>NUCLEOTIDE SEQUENCE [LARGE SCALE GENOMIC DNA]</scope>
    <source>
        <strain evidence="3 4">M213</strain>
    </source>
</reference>
<comment type="caution">
    <text evidence="3">The sequence shown here is derived from an EMBL/GenBank/DDBJ whole genome shotgun (WGS) entry which is preliminary data.</text>
</comment>